<dbReference type="InterPro" id="IPR018253">
    <property type="entry name" value="DnaJ_domain_CS"/>
</dbReference>
<dbReference type="SMART" id="SM00271">
    <property type="entry name" value="DnaJ"/>
    <property type="match status" value="1"/>
</dbReference>
<dbReference type="Proteomes" id="UP001061958">
    <property type="component" value="Unassembled WGS sequence"/>
</dbReference>
<evidence type="ECO:0000313" key="2">
    <source>
        <dbReference type="EMBL" id="GJQ15228.1"/>
    </source>
</evidence>
<dbReference type="Pfam" id="PF00226">
    <property type="entry name" value="DnaJ"/>
    <property type="match status" value="1"/>
</dbReference>
<accession>A0A9C7Q2F5</accession>
<feature type="domain" description="J" evidence="1">
    <location>
        <begin position="3"/>
        <end position="68"/>
    </location>
</feature>
<dbReference type="CDD" id="cd06257">
    <property type="entry name" value="DnaJ"/>
    <property type="match status" value="1"/>
</dbReference>
<dbReference type="PANTHER" id="PTHR44144">
    <property type="entry name" value="DNAJ HOMOLOG SUBFAMILY C MEMBER 9"/>
    <property type="match status" value="1"/>
</dbReference>
<dbReference type="OrthoDB" id="1275at2759"/>
<evidence type="ECO:0000259" key="1">
    <source>
        <dbReference type="PROSITE" id="PS50076"/>
    </source>
</evidence>
<protein>
    <recommendedName>
        <fullName evidence="1">J domain-containing protein</fullName>
    </recommendedName>
</protein>
<dbReference type="InterPro" id="IPR056453">
    <property type="entry name" value="HTH_DNAJC9"/>
</dbReference>
<dbReference type="InterPro" id="IPR001623">
    <property type="entry name" value="DnaJ_domain"/>
</dbReference>
<proteinExistence type="predicted"/>
<sequence length="237" mass="27989">MVDFYEVAGVSPSATKEEIRKAYRKLVIKVHPDKNRDDPDATSKFQSLQHIFEVLLDEEKRKIYDETGQDPDSDECFGKLSPEDILRFCRQHFGQVTEERIMEMERKYRGSKEEEEDLKQFYIRFEGNLQRILFYIICSDESDIPRFVRFYDDCISKGLLQSTRMYKQSKRKMLKRCKSIKERNLSLVDSEQSNPMEESNTSLTQLVLSNQKKRAVAWDSFCDAILEKSTLSKSKRM</sequence>
<reference evidence="2" key="1">
    <citation type="journal article" date="2022" name="Proc. Natl. Acad. Sci. U.S.A.">
        <title>Life cycle and functional genomics of the unicellular red alga Galdieria for elucidating algal and plant evolution and industrial use.</title>
        <authorList>
            <person name="Hirooka S."/>
            <person name="Itabashi T."/>
            <person name="Ichinose T.M."/>
            <person name="Onuma R."/>
            <person name="Fujiwara T."/>
            <person name="Yamashita S."/>
            <person name="Jong L.W."/>
            <person name="Tomita R."/>
            <person name="Iwane A.H."/>
            <person name="Miyagishima S.Y."/>
        </authorList>
    </citation>
    <scope>NUCLEOTIDE SEQUENCE</scope>
    <source>
        <strain evidence="2">NBRC 102759</strain>
    </source>
</reference>
<dbReference type="AlphaFoldDB" id="A0A9C7Q2F5"/>
<dbReference type="PROSITE" id="PS00636">
    <property type="entry name" value="DNAJ_1"/>
    <property type="match status" value="1"/>
</dbReference>
<dbReference type="SUPFAM" id="SSF46565">
    <property type="entry name" value="Chaperone J-domain"/>
    <property type="match status" value="1"/>
</dbReference>
<organism evidence="2 3">
    <name type="scientific">Galdieria partita</name>
    <dbReference type="NCBI Taxonomy" id="83374"/>
    <lineage>
        <taxon>Eukaryota</taxon>
        <taxon>Rhodophyta</taxon>
        <taxon>Bangiophyceae</taxon>
        <taxon>Galdieriales</taxon>
        <taxon>Galdieriaceae</taxon>
        <taxon>Galdieria</taxon>
    </lineage>
</organism>
<dbReference type="PROSITE" id="PS50076">
    <property type="entry name" value="DNAJ_2"/>
    <property type="match status" value="1"/>
</dbReference>
<comment type="caution">
    <text evidence="2">The sequence shown here is derived from an EMBL/GenBank/DDBJ whole genome shotgun (WGS) entry which is preliminary data.</text>
</comment>
<dbReference type="Gene3D" id="1.10.287.110">
    <property type="entry name" value="DnaJ domain"/>
    <property type="match status" value="1"/>
</dbReference>
<name>A0A9C7Q2F5_9RHOD</name>
<dbReference type="EMBL" id="BQMJ01000066">
    <property type="protein sequence ID" value="GJQ15228.1"/>
    <property type="molecule type" value="Genomic_DNA"/>
</dbReference>
<dbReference type="GO" id="GO:0005634">
    <property type="term" value="C:nucleus"/>
    <property type="evidence" value="ECO:0007669"/>
    <property type="project" value="TreeGrafter"/>
</dbReference>
<dbReference type="PANTHER" id="PTHR44144:SF1">
    <property type="entry name" value="DNAJ HOMOLOG SUBFAMILY C MEMBER 9"/>
    <property type="match status" value="1"/>
</dbReference>
<dbReference type="Pfam" id="PF23302">
    <property type="entry name" value="HTH_DNAJC9"/>
    <property type="match status" value="1"/>
</dbReference>
<gene>
    <name evidence="2" type="ORF">GpartN1_g7019.t1</name>
</gene>
<evidence type="ECO:0000313" key="3">
    <source>
        <dbReference type="Proteomes" id="UP001061958"/>
    </source>
</evidence>
<dbReference type="GO" id="GO:0031072">
    <property type="term" value="F:heat shock protein binding"/>
    <property type="evidence" value="ECO:0007669"/>
    <property type="project" value="TreeGrafter"/>
</dbReference>
<dbReference type="InterPro" id="IPR036869">
    <property type="entry name" value="J_dom_sf"/>
</dbReference>
<reference evidence="2" key="2">
    <citation type="submission" date="2022-01" db="EMBL/GenBank/DDBJ databases">
        <authorList>
            <person name="Hirooka S."/>
            <person name="Miyagishima S.Y."/>
        </authorList>
    </citation>
    <scope>NUCLEOTIDE SEQUENCE</scope>
    <source>
        <strain evidence="2">NBRC 102759</strain>
    </source>
</reference>
<dbReference type="GO" id="GO:0005737">
    <property type="term" value="C:cytoplasm"/>
    <property type="evidence" value="ECO:0007669"/>
    <property type="project" value="TreeGrafter"/>
</dbReference>
<dbReference type="PRINTS" id="PR00625">
    <property type="entry name" value="JDOMAIN"/>
</dbReference>
<keyword evidence="3" id="KW-1185">Reference proteome</keyword>
<dbReference type="InterPro" id="IPR052594">
    <property type="entry name" value="J_domain-containing_protein"/>
</dbReference>